<evidence type="ECO:0000313" key="1">
    <source>
        <dbReference type="EMBL" id="RXI00503.1"/>
    </source>
</evidence>
<dbReference type="Gene3D" id="1.20.1280.50">
    <property type="match status" value="1"/>
</dbReference>
<accession>A0A498K4B5</accession>
<sequence length="292" mass="32984">MDCLVKVFEKVGVESLLLDVPFVCKSWHKATLNPSCWKNLVFPEFEPEPFEFDPYPFYDRFLTEYRVSEDRFSVTDFIKLVVDRSRGSAVSVKLPGCCTDEAFEHVANVCPDLVILGLPRFLLYGSINVELIGKFKCLAILSLGCCHELEKILAVVSVHCKFLLHLILSNANVGKDEATAIVNLVPNIKRLTLHRANLDRDSLVVLLQGCKDLDYLDARDCFGFKEDDEEISQLASNIKMFMCEGSKERSEISVAMEAMMSAMQNFDFSQFATTSFAEVDGDEEEVDEEVNE</sequence>
<dbReference type="EMBL" id="RDQH01000330">
    <property type="protein sequence ID" value="RXI00503.1"/>
    <property type="molecule type" value="Genomic_DNA"/>
</dbReference>
<reference evidence="1 2" key="1">
    <citation type="submission" date="2018-10" db="EMBL/GenBank/DDBJ databases">
        <title>A high-quality apple genome assembly.</title>
        <authorList>
            <person name="Hu J."/>
        </authorList>
    </citation>
    <scope>NUCLEOTIDE SEQUENCE [LARGE SCALE GENOMIC DNA]</scope>
    <source>
        <strain evidence="2">cv. HFTH1</strain>
        <tissue evidence="1">Young leaf</tissue>
    </source>
</reference>
<dbReference type="InterPro" id="IPR036047">
    <property type="entry name" value="F-box-like_dom_sf"/>
</dbReference>
<dbReference type="Proteomes" id="UP000290289">
    <property type="component" value="Chromosome 4"/>
</dbReference>
<dbReference type="SUPFAM" id="SSF81383">
    <property type="entry name" value="F-box domain"/>
    <property type="match status" value="1"/>
</dbReference>
<gene>
    <name evidence="1" type="ORF">DVH24_000737</name>
</gene>
<evidence type="ECO:0008006" key="3">
    <source>
        <dbReference type="Google" id="ProtNLM"/>
    </source>
</evidence>
<dbReference type="InterPro" id="IPR032675">
    <property type="entry name" value="LRR_dom_sf"/>
</dbReference>
<dbReference type="PANTHER" id="PTHR38926">
    <property type="entry name" value="F-BOX DOMAIN CONTAINING PROTEIN, EXPRESSED"/>
    <property type="match status" value="1"/>
</dbReference>
<keyword evidence="2" id="KW-1185">Reference proteome</keyword>
<proteinExistence type="predicted"/>
<comment type="caution">
    <text evidence="1">The sequence shown here is derived from an EMBL/GenBank/DDBJ whole genome shotgun (WGS) entry which is preliminary data.</text>
</comment>
<organism evidence="1 2">
    <name type="scientific">Malus domestica</name>
    <name type="common">Apple</name>
    <name type="synonym">Pyrus malus</name>
    <dbReference type="NCBI Taxonomy" id="3750"/>
    <lineage>
        <taxon>Eukaryota</taxon>
        <taxon>Viridiplantae</taxon>
        <taxon>Streptophyta</taxon>
        <taxon>Embryophyta</taxon>
        <taxon>Tracheophyta</taxon>
        <taxon>Spermatophyta</taxon>
        <taxon>Magnoliopsida</taxon>
        <taxon>eudicotyledons</taxon>
        <taxon>Gunneridae</taxon>
        <taxon>Pentapetalae</taxon>
        <taxon>rosids</taxon>
        <taxon>fabids</taxon>
        <taxon>Rosales</taxon>
        <taxon>Rosaceae</taxon>
        <taxon>Amygdaloideae</taxon>
        <taxon>Maleae</taxon>
        <taxon>Malus</taxon>
    </lineage>
</organism>
<name>A0A498K4B5_MALDO</name>
<dbReference type="PANTHER" id="PTHR38926:SF5">
    <property type="entry name" value="F-BOX AND LEUCINE-RICH REPEAT PROTEIN 6"/>
    <property type="match status" value="1"/>
</dbReference>
<dbReference type="Gene3D" id="3.80.10.10">
    <property type="entry name" value="Ribonuclease Inhibitor"/>
    <property type="match status" value="1"/>
</dbReference>
<dbReference type="STRING" id="3750.A0A498K4B5"/>
<protein>
    <recommendedName>
        <fullName evidence="3">F-box domain-containing protein</fullName>
    </recommendedName>
</protein>
<evidence type="ECO:0000313" key="2">
    <source>
        <dbReference type="Proteomes" id="UP000290289"/>
    </source>
</evidence>
<dbReference type="AlphaFoldDB" id="A0A498K4B5"/>
<dbReference type="SUPFAM" id="SSF52047">
    <property type="entry name" value="RNI-like"/>
    <property type="match status" value="1"/>
</dbReference>